<dbReference type="OMA" id="QLHPAWH"/>
<keyword evidence="3" id="KW-1185">Reference proteome</keyword>
<dbReference type="Proteomes" id="UP000007800">
    <property type="component" value="Unassembled WGS sequence"/>
</dbReference>
<dbReference type="GeneID" id="9039561"/>
<dbReference type="OrthoDB" id="77656at2759"/>
<dbReference type="RefSeq" id="XP_002787513.1">
    <property type="nucleotide sequence ID" value="XM_002787467.1"/>
</dbReference>
<dbReference type="PANTHER" id="PTHR34126">
    <property type="entry name" value="PEROXISOME BIOGENESIS PROTEIN 22"/>
    <property type="match status" value="1"/>
</dbReference>
<dbReference type="GO" id="GO:0007031">
    <property type="term" value="P:peroxisome organization"/>
    <property type="evidence" value="ECO:0007669"/>
    <property type="project" value="InterPro"/>
</dbReference>
<dbReference type="AlphaFoldDB" id="C5K8C1"/>
<gene>
    <name evidence="2" type="ORF">Pmar_PMAR015868</name>
</gene>
<dbReference type="InterPro" id="IPR037485">
    <property type="entry name" value="PEX22"/>
</dbReference>
<reference evidence="2 3" key="1">
    <citation type="submission" date="2008-07" db="EMBL/GenBank/DDBJ databases">
        <authorList>
            <person name="El-Sayed N."/>
            <person name="Caler E."/>
            <person name="Inman J."/>
            <person name="Amedeo P."/>
            <person name="Hass B."/>
            <person name="Wortman J."/>
        </authorList>
    </citation>
    <scope>NUCLEOTIDE SEQUENCE [LARGE SCALE GENOMIC DNA]</scope>
    <source>
        <strain evidence="3">ATCC 50983 / TXsc</strain>
    </source>
</reference>
<evidence type="ECO:0000313" key="3">
    <source>
        <dbReference type="Proteomes" id="UP000007800"/>
    </source>
</evidence>
<protein>
    <recommendedName>
        <fullName evidence="4">Peroxisome assembly protein 22</fullName>
    </recommendedName>
</protein>
<evidence type="ECO:0008006" key="4">
    <source>
        <dbReference type="Google" id="ProtNLM"/>
    </source>
</evidence>
<name>C5K8C1_PERM5</name>
<sequence length="213" mass="23069">MSGLITVRIFEALHGASQTLLASLNFGLAAWTLLFGAVFLLLWRVSRSPNYHHSNGTIAVATPSSSTHARAKPSANGRRILVSISLDGRPQTEALYTGLRRLADFCDLVVEMIAATDDEENTAKEKISRKVGIPGHRVLCSSTANGRAYMVRQLHPAWHVDTDEEVLKYLIGLVPHLATTSPTAAKTAGESDSITVFASIDTFVDRLLTSAQK</sequence>
<dbReference type="InParanoid" id="C5K8C1"/>
<organism evidence="3">
    <name type="scientific">Perkinsus marinus (strain ATCC 50983 / TXsc)</name>
    <dbReference type="NCBI Taxonomy" id="423536"/>
    <lineage>
        <taxon>Eukaryota</taxon>
        <taxon>Sar</taxon>
        <taxon>Alveolata</taxon>
        <taxon>Perkinsozoa</taxon>
        <taxon>Perkinsea</taxon>
        <taxon>Perkinsida</taxon>
        <taxon>Perkinsidae</taxon>
        <taxon>Perkinsus</taxon>
    </lineage>
</organism>
<dbReference type="Pfam" id="PF22978">
    <property type="entry name" value="HAD_Pex22"/>
    <property type="match status" value="1"/>
</dbReference>
<dbReference type="PANTHER" id="PTHR34126:SF1">
    <property type="entry name" value="PEROXISOME BIOGENESIS PROTEIN 22"/>
    <property type="match status" value="1"/>
</dbReference>
<keyword evidence="1" id="KW-1133">Transmembrane helix</keyword>
<proteinExistence type="predicted"/>
<dbReference type="EMBL" id="GG671101">
    <property type="protein sequence ID" value="EER19309.1"/>
    <property type="molecule type" value="Genomic_DNA"/>
</dbReference>
<keyword evidence="1" id="KW-0812">Transmembrane</keyword>
<evidence type="ECO:0000313" key="2">
    <source>
        <dbReference type="EMBL" id="EER19309.1"/>
    </source>
</evidence>
<keyword evidence="1" id="KW-0472">Membrane</keyword>
<accession>C5K8C1</accession>
<feature type="transmembrane region" description="Helical" evidence="1">
    <location>
        <begin position="20"/>
        <end position="43"/>
    </location>
</feature>
<evidence type="ECO:0000256" key="1">
    <source>
        <dbReference type="SAM" id="Phobius"/>
    </source>
</evidence>